<evidence type="ECO:0000256" key="4">
    <source>
        <dbReference type="ARBA" id="ARBA00022692"/>
    </source>
</evidence>
<keyword evidence="5 7" id="KW-1133">Transmembrane helix</keyword>
<dbReference type="InterPro" id="IPR000515">
    <property type="entry name" value="MetI-like"/>
</dbReference>
<gene>
    <name evidence="9" type="ORF">ENT37_05880</name>
</gene>
<feature type="transmembrane region" description="Helical" evidence="7">
    <location>
        <begin position="94"/>
        <end position="113"/>
    </location>
</feature>
<feature type="transmembrane region" description="Helical" evidence="7">
    <location>
        <begin position="174"/>
        <end position="196"/>
    </location>
</feature>
<evidence type="ECO:0000259" key="8">
    <source>
        <dbReference type="PROSITE" id="PS50928"/>
    </source>
</evidence>
<dbReference type="GO" id="GO:0055085">
    <property type="term" value="P:transmembrane transport"/>
    <property type="evidence" value="ECO:0007669"/>
    <property type="project" value="InterPro"/>
</dbReference>
<dbReference type="PANTHER" id="PTHR30193">
    <property type="entry name" value="ABC TRANSPORTER PERMEASE PROTEIN"/>
    <property type="match status" value="1"/>
</dbReference>
<proteinExistence type="inferred from homology"/>
<dbReference type="SUPFAM" id="SSF161098">
    <property type="entry name" value="MetI-like"/>
    <property type="match status" value="1"/>
</dbReference>
<dbReference type="InterPro" id="IPR051393">
    <property type="entry name" value="ABC_transporter_permease"/>
</dbReference>
<keyword evidence="2 7" id="KW-0813">Transport</keyword>
<dbReference type="GO" id="GO:0005886">
    <property type="term" value="C:plasma membrane"/>
    <property type="evidence" value="ECO:0007669"/>
    <property type="project" value="UniProtKB-SubCell"/>
</dbReference>
<dbReference type="AlphaFoldDB" id="A0A7C4KIZ0"/>
<protein>
    <submittedName>
        <fullName evidence="9">Sugar ABC transporter permease</fullName>
    </submittedName>
</protein>
<feature type="domain" description="ABC transmembrane type-1" evidence="8">
    <location>
        <begin position="88"/>
        <end position="301"/>
    </location>
</feature>
<keyword evidence="6 7" id="KW-0472">Membrane</keyword>
<dbReference type="InterPro" id="IPR035906">
    <property type="entry name" value="MetI-like_sf"/>
</dbReference>
<dbReference type="PROSITE" id="PS50928">
    <property type="entry name" value="ABC_TM1"/>
    <property type="match status" value="1"/>
</dbReference>
<evidence type="ECO:0000256" key="2">
    <source>
        <dbReference type="ARBA" id="ARBA00022448"/>
    </source>
</evidence>
<evidence type="ECO:0000256" key="6">
    <source>
        <dbReference type="ARBA" id="ARBA00023136"/>
    </source>
</evidence>
<reference evidence="9" key="1">
    <citation type="journal article" date="2020" name="mSystems">
        <title>Genome- and Community-Level Interaction Insights into Carbon Utilization and Element Cycling Functions of Hydrothermarchaeota in Hydrothermal Sediment.</title>
        <authorList>
            <person name="Zhou Z."/>
            <person name="Liu Y."/>
            <person name="Xu W."/>
            <person name="Pan J."/>
            <person name="Luo Z.H."/>
            <person name="Li M."/>
        </authorList>
    </citation>
    <scope>NUCLEOTIDE SEQUENCE [LARGE SCALE GENOMIC DNA]</scope>
    <source>
        <strain evidence="9">SpSt-573</strain>
    </source>
</reference>
<accession>A0A7C4KIZ0</accession>
<keyword evidence="3" id="KW-1003">Cell membrane</keyword>
<sequence length="317" mass="35538">MQNAISSIQHQRRARKGALGKLDLMEERAAYLFLLPWLIGVVFLLAGPIIASVFISFTKWNLSATPTWIGLENYRRMLFDDPDFYRSMGVTLRYTLMSVPLYMVVGLALALLLNQKLKGMNFFRTILFMPSVIAGTAVAVLWSMLLNPDVGVVNQILRFIGIANPPRWLSSNEWALPAYVLMGLWSIGGGVIIYLAGLQNIPPHLYEAAEIDGANSVQKFLHITLPMLTPTIFFTLITSLVGAFQVFDGAYVLNGRGARRGALLFYLLHLYNEGFRGARFGYASALAWVLVILATAAIIITFRTSERWVYYEVDTER</sequence>
<dbReference type="EMBL" id="DSYK01000296">
    <property type="protein sequence ID" value="HGS21379.1"/>
    <property type="molecule type" value="Genomic_DNA"/>
</dbReference>
<name>A0A7C4KIZ0_9CHLR</name>
<evidence type="ECO:0000256" key="3">
    <source>
        <dbReference type="ARBA" id="ARBA00022475"/>
    </source>
</evidence>
<dbReference type="Gene3D" id="1.10.3720.10">
    <property type="entry name" value="MetI-like"/>
    <property type="match status" value="1"/>
</dbReference>
<feature type="transmembrane region" description="Helical" evidence="7">
    <location>
        <begin position="31"/>
        <end position="57"/>
    </location>
</feature>
<evidence type="ECO:0000256" key="1">
    <source>
        <dbReference type="ARBA" id="ARBA00004651"/>
    </source>
</evidence>
<evidence type="ECO:0000313" key="9">
    <source>
        <dbReference type="EMBL" id="HGS21379.1"/>
    </source>
</evidence>
<keyword evidence="4 7" id="KW-0812">Transmembrane</keyword>
<dbReference type="CDD" id="cd06261">
    <property type="entry name" value="TM_PBP2"/>
    <property type="match status" value="1"/>
</dbReference>
<evidence type="ECO:0000256" key="5">
    <source>
        <dbReference type="ARBA" id="ARBA00022989"/>
    </source>
</evidence>
<comment type="subcellular location">
    <subcellularLocation>
        <location evidence="1 7">Cell membrane</location>
        <topology evidence="1 7">Multi-pass membrane protein</topology>
    </subcellularLocation>
</comment>
<feature type="transmembrane region" description="Helical" evidence="7">
    <location>
        <begin position="125"/>
        <end position="145"/>
    </location>
</feature>
<comment type="caution">
    <text evidence="9">The sequence shown here is derived from an EMBL/GenBank/DDBJ whole genome shotgun (WGS) entry which is preliminary data.</text>
</comment>
<dbReference type="PANTHER" id="PTHR30193:SF1">
    <property type="entry name" value="ABC TRANSPORTER PERMEASE PROTEIN YESP-RELATED"/>
    <property type="match status" value="1"/>
</dbReference>
<feature type="transmembrane region" description="Helical" evidence="7">
    <location>
        <begin position="227"/>
        <end position="247"/>
    </location>
</feature>
<dbReference type="Pfam" id="PF00528">
    <property type="entry name" value="BPD_transp_1"/>
    <property type="match status" value="1"/>
</dbReference>
<comment type="similarity">
    <text evidence="7">Belongs to the binding-protein-dependent transport system permease family.</text>
</comment>
<evidence type="ECO:0000256" key="7">
    <source>
        <dbReference type="RuleBase" id="RU363032"/>
    </source>
</evidence>
<feature type="transmembrane region" description="Helical" evidence="7">
    <location>
        <begin position="280"/>
        <end position="302"/>
    </location>
</feature>
<organism evidence="9">
    <name type="scientific">Anaerolinea thermolimosa</name>
    <dbReference type="NCBI Taxonomy" id="229919"/>
    <lineage>
        <taxon>Bacteria</taxon>
        <taxon>Bacillati</taxon>
        <taxon>Chloroflexota</taxon>
        <taxon>Anaerolineae</taxon>
        <taxon>Anaerolineales</taxon>
        <taxon>Anaerolineaceae</taxon>
        <taxon>Anaerolinea</taxon>
    </lineage>
</organism>